<keyword evidence="1" id="KW-1133">Transmembrane helix</keyword>
<proteinExistence type="predicted"/>
<evidence type="ECO:0000313" key="2">
    <source>
        <dbReference type="EMBL" id="AFK02891.1"/>
    </source>
</evidence>
<accession>A0ABM5N0B1</accession>
<reference evidence="2 3" key="1">
    <citation type="submission" date="2011-07" db="EMBL/GenBank/DDBJ databases">
        <title>The complete genome of chromosome of Emticicia oligotrophica DSM 17448.</title>
        <authorList>
            <consortium name="US DOE Joint Genome Institute (JGI-PGF)"/>
            <person name="Lucas S."/>
            <person name="Han J."/>
            <person name="Lapidus A."/>
            <person name="Bruce D."/>
            <person name="Goodwin L."/>
            <person name="Pitluck S."/>
            <person name="Peters L."/>
            <person name="Kyrpides N."/>
            <person name="Mavromatis K."/>
            <person name="Ivanova N."/>
            <person name="Ovchinnikova G."/>
            <person name="Teshima H."/>
            <person name="Detter J.C."/>
            <person name="Tapia R."/>
            <person name="Han C."/>
            <person name="Land M."/>
            <person name="Hauser L."/>
            <person name="Markowitz V."/>
            <person name="Cheng J.-F."/>
            <person name="Hugenholtz P."/>
            <person name="Woyke T."/>
            <person name="Wu D."/>
            <person name="Tindall B."/>
            <person name="Pomrenke H."/>
            <person name="Brambilla E."/>
            <person name="Klenk H.-P."/>
            <person name="Eisen J.A."/>
        </authorList>
    </citation>
    <scope>NUCLEOTIDE SEQUENCE [LARGE SCALE GENOMIC DNA]</scope>
    <source>
        <strain evidence="2 3">DSM 17448</strain>
    </source>
</reference>
<feature type="transmembrane region" description="Helical" evidence="1">
    <location>
        <begin position="6"/>
        <end position="26"/>
    </location>
</feature>
<gene>
    <name evidence="2" type="ordered locus">Emtol_1749</name>
</gene>
<keyword evidence="1" id="KW-0812">Transmembrane</keyword>
<dbReference type="Proteomes" id="UP000002875">
    <property type="component" value="Chromosome"/>
</dbReference>
<keyword evidence="1" id="KW-0472">Membrane</keyword>
<evidence type="ECO:0008006" key="4">
    <source>
        <dbReference type="Google" id="ProtNLM"/>
    </source>
</evidence>
<protein>
    <recommendedName>
        <fullName evidence="4">Major facilitator superfamily (MFS) profile domain-containing protein</fullName>
    </recommendedName>
</protein>
<name>A0ABM5N0B1_EMTOG</name>
<keyword evidence="3" id="KW-1185">Reference proteome</keyword>
<dbReference type="EMBL" id="CP002961">
    <property type="protein sequence ID" value="AFK02891.1"/>
    <property type="molecule type" value="Genomic_DNA"/>
</dbReference>
<sequence length="96" mass="10676">MKLASIIVNIIAIIGFIPSVYMALFSPMLFDSGATTRTWILFSLVVSIPVSILITQIISWILFFKGNYTWALGMGLTPLIFLILLAIMFMISESLT</sequence>
<dbReference type="RefSeq" id="WP_015028591.1">
    <property type="nucleotide sequence ID" value="NC_018748.1"/>
</dbReference>
<feature type="transmembrane region" description="Helical" evidence="1">
    <location>
        <begin position="68"/>
        <end position="91"/>
    </location>
</feature>
<evidence type="ECO:0000256" key="1">
    <source>
        <dbReference type="SAM" id="Phobius"/>
    </source>
</evidence>
<evidence type="ECO:0000313" key="3">
    <source>
        <dbReference type="Proteomes" id="UP000002875"/>
    </source>
</evidence>
<feature type="transmembrane region" description="Helical" evidence="1">
    <location>
        <begin position="38"/>
        <end position="62"/>
    </location>
</feature>
<organism evidence="2 3">
    <name type="scientific">Emticicia oligotrophica (strain DSM 17448 / CIP 109782 / MTCC 6937 / GPTSA100-15)</name>
    <dbReference type="NCBI Taxonomy" id="929562"/>
    <lineage>
        <taxon>Bacteria</taxon>
        <taxon>Pseudomonadati</taxon>
        <taxon>Bacteroidota</taxon>
        <taxon>Cytophagia</taxon>
        <taxon>Cytophagales</taxon>
        <taxon>Leadbetterellaceae</taxon>
        <taxon>Emticicia</taxon>
    </lineage>
</organism>